<comment type="catalytic activity">
    <reaction evidence="1 10">
        <text>a fatty acyl-[ACP] + phosphate = an acyl phosphate + holo-[ACP]</text>
        <dbReference type="Rhea" id="RHEA:42292"/>
        <dbReference type="Rhea" id="RHEA-COMP:9685"/>
        <dbReference type="Rhea" id="RHEA-COMP:14125"/>
        <dbReference type="ChEBI" id="CHEBI:43474"/>
        <dbReference type="ChEBI" id="CHEBI:59918"/>
        <dbReference type="ChEBI" id="CHEBI:64479"/>
        <dbReference type="ChEBI" id="CHEBI:138651"/>
        <dbReference type="EC" id="2.3.1.274"/>
    </reaction>
</comment>
<evidence type="ECO:0000313" key="12">
    <source>
        <dbReference type="Proteomes" id="UP000316851"/>
    </source>
</evidence>
<keyword evidence="2 10" id="KW-0963">Cytoplasm</keyword>
<proteinExistence type="inferred from homology"/>
<dbReference type="Proteomes" id="UP000316851">
    <property type="component" value="Unassembled WGS sequence"/>
</dbReference>
<dbReference type="EC" id="2.3.1.274" evidence="8 10"/>
<evidence type="ECO:0000256" key="3">
    <source>
        <dbReference type="ARBA" id="ARBA00022516"/>
    </source>
</evidence>
<dbReference type="NCBIfam" id="TIGR00182">
    <property type="entry name" value="plsX"/>
    <property type="match status" value="1"/>
</dbReference>
<evidence type="ECO:0000256" key="8">
    <source>
        <dbReference type="ARBA" id="ARBA00024069"/>
    </source>
</evidence>
<evidence type="ECO:0000256" key="10">
    <source>
        <dbReference type="HAMAP-Rule" id="MF_00019"/>
    </source>
</evidence>
<dbReference type="Gene3D" id="3.40.718.10">
    <property type="entry name" value="Isopropylmalate Dehydrogenase"/>
    <property type="match status" value="1"/>
</dbReference>
<keyword evidence="11" id="KW-0012">Acyltransferase</keyword>
<dbReference type="PANTHER" id="PTHR30100:SF1">
    <property type="entry name" value="PHOSPHATE ACYLTRANSFERASE"/>
    <property type="match status" value="1"/>
</dbReference>
<evidence type="ECO:0000256" key="6">
    <source>
        <dbReference type="ARBA" id="ARBA00023209"/>
    </source>
</evidence>
<reference evidence="11" key="1">
    <citation type="submission" date="2019-06" db="EMBL/GenBank/DDBJ databases">
        <title>Mycoplasma neophronis type strain whole genome sequence.</title>
        <authorList>
            <person name="Spergser J."/>
        </authorList>
    </citation>
    <scope>NUCLEOTIDE SEQUENCE [LARGE SCALE GENOMIC DNA]</scope>
    <source>
        <strain evidence="11">DSM 24097</strain>
    </source>
</reference>
<dbReference type="SUPFAM" id="SSF53659">
    <property type="entry name" value="Isocitrate/Isopropylmalate dehydrogenase-like"/>
    <property type="match status" value="1"/>
</dbReference>
<dbReference type="RefSeq" id="WP_140914593.1">
    <property type="nucleotide sequence ID" value="NZ_VHHP01000001.1"/>
</dbReference>
<evidence type="ECO:0000256" key="1">
    <source>
        <dbReference type="ARBA" id="ARBA00001232"/>
    </source>
</evidence>
<organism evidence="11 12">
    <name type="scientific">Metamycoplasma neophronis</name>
    <dbReference type="NCBI Taxonomy" id="872983"/>
    <lineage>
        <taxon>Bacteria</taxon>
        <taxon>Bacillati</taxon>
        <taxon>Mycoplasmatota</taxon>
        <taxon>Mycoplasmoidales</taxon>
        <taxon>Metamycoplasmataceae</taxon>
        <taxon>Metamycoplasma</taxon>
    </lineage>
</organism>
<dbReference type="PIRSF" id="PIRSF002465">
    <property type="entry name" value="Phsphlp_syn_PlsX"/>
    <property type="match status" value="1"/>
</dbReference>
<accession>A0ABY2Z0Q8</accession>
<comment type="caution">
    <text evidence="11">The sequence shown here is derived from an EMBL/GenBank/DDBJ whole genome shotgun (WGS) entry which is preliminary data.</text>
</comment>
<keyword evidence="3 10" id="KW-0444">Lipid biosynthesis</keyword>
<comment type="function">
    <text evidence="10">Catalyzes the reversible formation of acyl-phosphate (acyl-PO(4)) from acyl-[acyl-carrier-protein] (acyl-ACP). This enzyme utilizes acyl-ACP as fatty acyl donor, but not acyl-CoA.</text>
</comment>
<sequence>MQRTIVFDVLNNDNGQVKAILGAKRFIEENPEYKLILVGQEEVIKNTLGKYAEKVEIISSNEIAHKVISPRDALRNQSSMLSAFNVLKEGKADAILSSGDSGSYITLASLKVKRLPNVSRPAFMPVLPTTTDKKMLLLDAGANLEIKAEYLNEWAKIASEFHKIIFKSNKPVVGQLNIGTEDYKGTEIAREANKLLKEQADNYSFKGFVEPSSAINGDVDILVADGYAGNIFLKTLESSFLGFAKLLKQIYMRNLKTKISALMIKKDLKGFKAKFDYRNTGGAYIVGLDKVVVKAHGGSDEVAFYNALNQIKIALDNNVIEKLKEVFEQAKEGEDE</sequence>
<dbReference type="HAMAP" id="MF_00019">
    <property type="entry name" value="PlsX"/>
    <property type="match status" value="1"/>
</dbReference>
<dbReference type="GO" id="GO:0016746">
    <property type="term" value="F:acyltransferase activity"/>
    <property type="evidence" value="ECO:0007669"/>
    <property type="project" value="UniProtKB-KW"/>
</dbReference>
<keyword evidence="4 10" id="KW-0808">Transferase</keyword>
<dbReference type="Pfam" id="PF02504">
    <property type="entry name" value="FA_synthesis"/>
    <property type="match status" value="1"/>
</dbReference>
<evidence type="ECO:0000256" key="7">
    <source>
        <dbReference type="ARBA" id="ARBA00023264"/>
    </source>
</evidence>
<dbReference type="InterPro" id="IPR003664">
    <property type="entry name" value="FA_synthesis"/>
</dbReference>
<keyword evidence="12" id="KW-1185">Reference proteome</keyword>
<dbReference type="InterPro" id="IPR012281">
    <property type="entry name" value="Phospholipid_synth_PlsX-like"/>
</dbReference>
<comment type="subcellular location">
    <subcellularLocation>
        <location evidence="10">Cytoplasm</location>
    </subcellularLocation>
    <text evidence="10">Associated with the membrane possibly through PlsY.</text>
</comment>
<evidence type="ECO:0000256" key="5">
    <source>
        <dbReference type="ARBA" id="ARBA00023098"/>
    </source>
</evidence>
<evidence type="ECO:0000256" key="4">
    <source>
        <dbReference type="ARBA" id="ARBA00022679"/>
    </source>
</evidence>
<dbReference type="EMBL" id="VHHP01000001">
    <property type="protein sequence ID" value="TPR54740.1"/>
    <property type="molecule type" value="Genomic_DNA"/>
</dbReference>
<comment type="pathway">
    <text evidence="10">Lipid metabolism; phospholipid metabolism.</text>
</comment>
<keyword evidence="7 10" id="KW-1208">Phospholipid metabolism</keyword>
<comment type="similarity">
    <text evidence="10">Belongs to the PlsX family.</text>
</comment>
<comment type="subunit">
    <text evidence="9 10">Homodimer. Probably interacts with PlsY.</text>
</comment>
<keyword evidence="5 10" id="KW-0443">Lipid metabolism</keyword>
<evidence type="ECO:0000256" key="2">
    <source>
        <dbReference type="ARBA" id="ARBA00022490"/>
    </source>
</evidence>
<evidence type="ECO:0000313" key="11">
    <source>
        <dbReference type="EMBL" id="TPR54740.1"/>
    </source>
</evidence>
<evidence type="ECO:0000256" key="9">
    <source>
        <dbReference type="ARBA" id="ARBA00046608"/>
    </source>
</evidence>
<keyword evidence="6 10" id="KW-0594">Phospholipid biosynthesis</keyword>
<protein>
    <recommendedName>
        <fullName evidence="8 10">Phosphate acyltransferase</fullName>
        <ecNumber evidence="8 10">2.3.1.274</ecNumber>
    </recommendedName>
    <alternativeName>
        <fullName evidence="10">Acyl-ACP phosphotransacylase</fullName>
    </alternativeName>
    <alternativeName>
        <fullName evidence="10">Acyl-[acyl-carrier-protein]--phosphate acyltransferase</fullName>
    </alternativeName>
    <alternativeName>
        <fullName evidence="10">Phosphate-acyl-ACP acyltransferase</fullName>
    </alternativeName>
</protein>
<gene>
    <name evidence="10 11" type="primary">plsX</name>
    <name evidence="11" type="ORF">FJR74_00505</name>
</gene>
<name>A0ABY2Z0Q8_9BACT</name>
<dbReference type="PANTHER" id="PTHR30100">
    <property type="entry name" value="FATTY ACID/PHOSPHOLIPID SYNTHESIS PROTEIN PLSX"/>
    <property type="match status" value="1"/>
</dbReference>